<dbReference type="AlphaFoldDB" id="A0A6I1MPW1"/>
<dbReference type="GO" id="GO:0004518">
    <property type="term" value="F:nuclease activity"/>
    <property type="evidence" value="ECO:0007669"/>
    <property type="project" value="InterPro"/>
</dbReference>
<keyword evidence="3" id="KW-1185">Reference proteome</keyword>
<organism evidence="2 3">
    <name type="scientific">Clostridium tarantellae</name>
    <dbReference type="NCBI Taxonomy" id="39493"/>
    <lineage>
        <taxon>Bacteria</taxon>
        <taxon>Bacillati</taxon>
        <taxon>Bacillota</taxon>
        <taxon>Clostridia</taxon>
        <taxon>Eubacteriales</taxon>
        <taxon>Clostridiaceae</taxon>
        <taxon>Clostridium</taxon>
    </lineage>
</organism>
<sequence>MDKKQVDYLQEQLDTYLSDNNIQLNGEERNKLIETLIKCDYSKAEKGGIVALRGFVYQYLVTVYYMLLIATGREEWDYVIFELGDDVALIKDNSICFCQVKTKLDDGGYINYGITSDLTKRKSGIDSWLDKLFLNSKRIVEKMNSVKINGTDDIEVSFKLIINTIFNSSSEIAPYCENSTLVDKEEKIKNRLEMIKTYKGNDYNLQDELKEKISWYIDRFDILPLGKFDELFKRNMSLVSELINDGDREITSKVVEELVTLVLFNTHDDYLKDQDSKIKFIFQKDKFIEVIKDKEKYVRNMVENTRKKKVVSSIFDKAFSNIKLEFEKVYSSILLDELNKSMLWLQESLIERVKEDEYVYEKFINRIFLLENKKTACIDGESLNDIFQVMESLKSIIIYMTFYSDKELCREKDAQLLIKSGLYKNNNTHLTTYNVRGNKSEMEALINLYTNIKKCRVINTLTGDIICFLLNFNEDEDEFDDFDMDFEEKITSSNSEFKLVTKPNNLKICKINNLNKVPKAIQKRVEKGIIRSEQEFLSLDIWDKYMDKNIKEN</sequence>
<dbReference type="EMBL" id="WHJC01000004">
    <property type="protein sequence ID" value="MPQ42329.1"/>
    <property type="molecule type" value="Genomic_DNA"/>
</dbReference>
<dbReference type="OrthoDB" id="2985464at2"/>
<reference evidence="2 3" key="1">
    <citation type="submission" date="2019-10" db="EMBL/GenBank/DDBJ databases">
        <title>The Genome Sequence of Clostridium tarantellae Isolated from Fish Brain.</title>
        <authorList>
            <person name="Bano L."/>
            <person name="Kiel M."/>
            <person name="Sales G."/>
            <person name="Doxey A.C."/>
            <person name="Mansfield M.J."/>
            <person name="Schiavone M."/>
            <person name="Rossetto O."/>
            <person name="Pirazzini M."/>
            <person name="Dobrindt U."/>
            <person name="Montecucco C."/>
        </authorList>
    </citation>
    <scope>NUCLEOTIDE SEQUENCE [LARGE SCALE GENOMIC DNA]</scope>
    <source>
        <strain evidence="2 3">DSM 3997</strain>
    </source>
</reference>
<gene>
    <name evidence="2" type="ORF">GBZ86_00925</name>
</gene>
<protein>
    <recommendedName>
        <fullName evidence="1">CD-NTase associated protein 4-like DNA endonuclease domain-containing protein</fullName>
    </recommendedName>
</protein>
<dbReference type="Pfam" id="PF14130">
    <property type="entry name" value="Cap4_nuclease"/>
    <property type="match status" value="1"/>
</dbReference>
<dbReference type="InterPro" id="IPR025382">
    <property type="entry name" value="Cap4-like_endonuclease_dom"/>
</dbReference>
<evidence type="ECO:0000313" key="3">
    <source>
        <dbReference type="Proteomes" id="UP000430345"/>
    </source>
</evidence>
<comment type="caution">
    <text evidence="2">The sequence shown here is derived from an EMBL/GenBank/DDBJ whole genome shotgun (WGS) entry which is preliminary data.</text>
</comment>
<accession>A0A6I1MPW1</accession>
<name>A0A6I1MPW1_9CLOT</name>
<proteinExistence type="predicted"/>
<evidence type="ECO:0000313" key="2">
    <source>
        <dbReference type="EMBL" id="MPQ42329.1"/>
    </source>
</evidence>
<dbReference type="Proteomes" id="UP000430345">
    <property type="component" value="Unassembled WGS sequence"/>
</dbReference>
<feature type="domain" description="CD-NTase associated protein 4-like DNA endonuclease" evidence="1">
    <location>
        <begin position="46"/>
        <end position="137"/>
    </location>
</feature>
<evidence type="ECO:0000259" key="1">
    <source>
        <dbReference type="Pfam" id="PF14130"/>
    </source>
</evidence>
<dbReference type="RefSeq" id="WP_152886868.1">
    <property type="nucleotide sequence ID" value="NZ_WHJC01000004.1"/>
</dbReference>